<feature type="compositionally biased region" description="Basic residues" evidence="1">
    <location>
        <begin position="181"/>
        <end position="196"/>
    </location>
</feature>
<evidence type="ECO:0000256" key="1">
    <source>
        <dbReference type="SAM" id="MobiDB-lite"/>
    </source>
</evidence>
<name>A0A182PJ22_9DIPT</name>
<dbReference type="VEuPathDB" id="VectorBase:AEPI006936"/>
<dbReference type="EnsemblMetazoa" id="AEPI006936-RA">
    <property type="protein sequence ID" value="AEPI006936-PA"/>
    <property type="gene ID" value="AEPI006936"/>
</dbReference>
<protein>
    <submittedName>
        <fullName evidence="2">Uncharacterized protein</fullName>
    </submittedName>
</protein>
<proteinExistence type="predicted"/>
<feature type="region of interest" description="Disordered" evidence="1">
    <location>
        <begin position="176"/>
        <end position="196"/>
    </location>
</feature>
<dbReference type="Proteomes" id="UP000075885">
    <property type="component" value="Unassembled WGS sequence"/>
</dbReference>
<reference evidence="3" key="1">
    <citation type="submission" date="2013-03" db="EMBL/GenBank/DDBJ databases">
        <title>The Genome Sequence of Anopheles epiroticus epiroticus2.</title>
        <authorList>
            <consortium name="The Broad Institute Genomics Platform"/>
            <person name="Neafsey D.E."/>
            <person name="Howell P."/>
            <person name="Walker B."/>
            <person name="Young S.K."/>
            <person name="Zeng Q."/>
            <person name="Gargeya S."/>
            <person name="Fitzgerald M."/>
            <person name="Haas B."/>
            <person name="Abouelleil A."/>
            <person name="Allen A.W."/>
            <person name="Alvarado L."/>
            <person name="Arachchi H.M."/>
            <person name="Berlin A.M."/>
            <person name="Chapman S.B."/>
            <person name="Gainer-Dewar J."/>
            <person name="Goldberg J."/>
            <person name="Griggs A."/>
            <person name="Gujja S."/>
            <person name="Hansen M."/>
            <person name="Howarth C."/>
            <person name="Imamovic A."/>
            <person name="Ireland A."/>
            <person name="Larimer J."/>
            <person name="McCowan C."/>
            <person name="Murphy C."/>
            <person name="Pearson M."/>
            <person name="Poon T.W."/>
            <person name="Priest M."/>
            <person name="Roberts A."/>
            <person name="Saif S."/>
            <person name="Shea T."/>
            <person name="Sisk P."/>
            <person name="Sykes S."/>
            <person name="Wortman J."/>
            <person name="Nusbaum C."/>
            <person name="Birren B."/>
        </authorList>
    </citation>
    <scope>NUCLEOTIDE SEQUENCE [LARGE SCALE GENOMIC DNA]</scope>
    <source>
        <strain evidence="3">Epiroticus2</strain>
    </source>
</reference>
<evidence type="ECO:0000313" key="2">
    <source>
        <dbReference type="EnsemblMetazoa" id="AEPI006936-PA"/>
    </source>
</evidence>
<organism evidence="2 3">
    <name type="scientific">Anopheles epiroticus</name>
    <dbReference type="NCBI Taxonomy" id="199890"/>
    <lineage>
        <taxon>Eukaryota</taxon>
        <taxon>Metazoa</taxon>
        <taxon>Ecdysozoa</taxon>
        <taxon>Arthropoda</taxon>
        <taxon>Hexapoda</taxon>
        <taxon>Insecta</taxon>
        <taxon>Pterygota</taxon>
        <taxon>Neoptera</taxon>
        <taxon>Endopterygota</taxon>
        <taxon>Diptera</taxon>
        <taxon>Nematocera</taxon>
        <taxon>Culicoidea</taxon>
        <taxon>Culicidae</taxon>
        <taxon>Anophelinae</taxon>
        <taxon>Anopheles</taxon>
    </lineage>
</organism>
<sequence>MLKNICEYVLNSSDIDNSLPPPLADLFLEEGLTLPDLGETVVDDITESKPDDSEARQDQQEQEIAEVKRIEQELQQVSVNEICLGAASGSSSADQSNCEDTGEILDTANDSAAAVAAAAANTTSSDEGLEVAPVTDDLEDLLCDMMIQTSSHFQHSRQNTQGYGHGAMSSFRQTATGGAGYHHHHHHHHHHHQGFV</sequence>
<evidence type="ECO:0000313" key="3">
    <source>
        <dbReference type="Proteomes" id="UP000075885"/>
    </source>
</evidence>
<keyword evidence="3" id="KW-1185">Reference proteome</keyword>
<reference evidence="2" key="2">
    <citation type="submission" date="2020-05" db="UniProtKB">
        <authorList>
            <consortium name="EnsemblMetazoa"/>
        </authorList>
    </citation>
    <scope>IDENTIFICATION</scope>
    <source>
        <strain evidence="2">Epiroticus2</strain>
    </source>
</reference>
<accession>A0A182PJ22</accession>
<dbReference type="AlphaFoldDB" id="A0A182PJ22"/>